<dbReference type="Gene3D" id="2.10.70.10">
    <property type="entry name" value="Complement Module, domain 1"/>
    <property type="match status" value="1"/>
</dbReference>
<feature type="chain" id="PRO_5010003849" description="Metalloendopeptidase" evidence="15">
    <location>
        <begin position="20"/>
        <end position="852"/>
    </location>
</feature>
<evidence type="ECO:0000313" key="19">
    <source>
        <dbReference type="Proteomes" id="UP000085678"/>
    </source>
</evidence>
<dbReference type="CDD" id="cd04280">
    <property type="entry name" value="ZnMc_astacin_like"/>
    <property type="match status" value="1"/>
</dbReference>
<keyword evidence="11 13" id="KW-1015">Disulfide bond</keyword>
<evidence type="ECO:0000256" key="6">
    <source>
        <dbReference type="ARBA" id="ARBA00022801"/>
    </source>
</evidence>
<evidence type="ECO:0000256" key="8">
    <source>
        <dbReference type="ARBA" id="ARBA00023049"/>
    </source>
</evidence>
<dbReference type="PANTHER" id="PTHR23282">
    <property type="entry name" value="APICAL ENDOSOMAL GLYCOPROTEIN PRECURSOR"/>
    <property type="match status" value="1"/>
</dbReference>
<keyword evidence="3 14" id="KW-0479">Metal-binding</keyword>
<dbReference type="GO" id="GO:0016020">
    <property type="term" value="C:membrane"/>
    <property type="evidence" value="ECO:0007669"/>
    <property type="project" value="UniProtKB-SubCell"/>
</dbReference>
<sequence length="852" mass="94808">MSTKITLLILIVVAFEVQCLPIQWRPSPKDIEQNPEENNGVTDVNLVEGDILVDSSWRQRNAVNNRNKVWDIRIVPYIVEESFPDYVKISIQAAMDQFHQLTCVRFKPRASESDYIHIRQLSGCFSEVGKRGGTQNVSLTEGCFQPGTIMHELMHALGFWHEQSRSDRDDYISVLWDNIQIEHKQNFEKVNPEQVNTLGAPYDFGSILHYKINTFAIDPSMPTLFPKVNVTEAVRSMGQREKLSQVDIYKINSLYNCSIRSCGDPGIPVNGGWDGDDFTVGSNVTYSCSPGYLLVGSRVRWCTYTGIWSGKVPECILALNTISYCNFETPDLCGWQQNTADDQQNFTYQQGATPSANTGPDFDHTLQTSEGHYLYLEASEPSARGHRARLTSPLVHKPLGAQDICLRFAYSMYGSEAGEVITYMIEGASNETLQTITGDQGPGWKTTIIRLKPRETFKIVLEAVRGMSFKSDIALDDVLLTSCINIESETDVLKQLFFPKTLTGNKGKWNAGIILQTIHTCDFNKDMCGWTQAADDTFDWTLIRGTTGSSATGPQCDRRDCKKGQYIYIETSSPRVRGDTAQVASPYFEGTSKKCFSFYYNMYGDGMGSLNLILQEFGGKPRIVWSKKGDQGQGWKKANLQLTPAKVFQLVFEGVRGDSYRGDIAVDDVTLSDGECSDSTNQAKATQTKVDCDFETDFCSWVQASQNTVDWSRTRGALTGIKYGGPMVDKTTGKGYYAYVNTYGMKPSTLARISSPMLPVNQTDFCFHFWYYTDGANVGALSVLVNTNTSPETTLWKTKGTSSTNWREAGVQLTSKEPFKISMSVEVGKAGKGVVAVDDVTLVQGQCAIMIG</sequence>
<keyword evidence="9" id="KW-0472">Membrane</keyword>
<evidence type="ECO:0000259" key="17">
    <source>
        <dbReference type="PROSITE" id="PS50923"/>
    </source>
</evidence>
<evidence type="ECO:0000256" key="2">
    <source>
        <dbReference type="ARBA" id="ARBA00022670"/>
    </source>
</evidence>
<feature type="binding site" evidence="14">
    <location>
        <position position="161"/>
    </location>
    <ligand>
        <name>Zn(2+)</name>
        <dbReference type="ChEBI" id="CHEBI:29105"/>
        <note>catalytic</note>
    </ligand>
</feature>
<dbReference type="SMART" id="SM00032">
    <property type="entry name" value="CCP"/>
    <property type="match status" value="1"/>
</dbReference>
<dbReference type="AlphaFoldDB" id="A0A1S3K024"/>
<dbReference type="InterPro" id="IPR024079">
    <property type="entry name" value="MetalloPept_cat_dom_sf"/>
</dbReference>
<dbReference type="InterPro" id="IPR000436">
    <property type="entry name" value="Sushi_SCR_CCP_dom"/>
</dbReference>
<dbReference type="PROSITE" id="PS50923">
    <property type="entry name" value="SUSHI"/>
    <property type="match status" value="1"/>
</dbReference>
<evidence type="ECO:0000256" key="15">
    <source>
        <dbReference type="RuleBase" id="RU361183"/>
    </source>
</evidence>
<keyword evidence="2 14" id="KW-0645">Protease</keyword>
<keyword evidence="13" id="KW-0768">Sushi</keyword>
<dbReference type="PROSITE" id="PS51864">
    <property type="entry name" value="ASTACIN"/>
    <property type="match status" value="1"/>
</dbReference>
<evidence type="ECO:0000259" key="18">
    <source>
        <dbReference type="PROSITE" id="PS51864"/>
    </source>
</evidence>
<keyword evidence="12" id="KW-0325">Glycoprotein</keyword>
<dbReference type="SMART" id="SM00235">
    <property type="entry name" value="ZnMc"/>
    <property type="match status" value="1"/>
</dbReference>
<dbReference type="Proteomes" id="UP000085678">
    <property type="component" value="Unplaced"/>
</dbReference>
<feature type="domain" description="MAM" evidence="16">
    <location>
        <begin position="519"/>
        <end position="678"/>
    </location>
</feature>
<dbReference type="Gene3D" id="2.60.120.200">
    <property type="match status" value="3"/>
</dbReference>
<reference evidence="20" key="1">
    <citation type="submission" date="2025-08" db="UniProtKB">
        <authorList>
            <consortium name="RefSeq"/>
        </authorList>
    </citation>
    <scope>IDENTIFICATION</scope>
    <source>
        <tissue evidence="20">Gonads</tissue>
    </source>
</reference>
<dbReference type="FunFam" id="2.10.70.10:FF:000011">
    <property type="entry name" value="CUB and sushi domain-containing protein 3 isoform A"/>
    <property type="match status" value="1"/>
</dbReference>
<dbReference type="SUPFAM" id="SSF55486">
    <property type="entry name" value="Metalloproteases ('zincins'), catalytic domain"/>
    <property type="match status" value="1"/>
</dbReference>
<evidence type="ECO:0000256" key="3">
    <source>
        <dbReference type="ARBA" id="ARBA00022723"/>
    </source>
</evidence>
<dbReference type="GeneID" id="106177606"/>
<keyword evidence="5" id="KW-0677">Repeat</keyword>
<evidence type="ECO:0000256" key="5">
    <source>
        <dbReference type="ARBA" id="ARBA00022737"/>
    </source>
</evidence>
<comment type="cofactor">
    <cofactor evidence="14 15">
        <name>Zn(2+)</name>
        <dbReference type="ChEBI" id="CHEBI:29105"/>
    </cofactor>
    <text evidence="14 15">Binds 1 zinc ion per subunit.</text>
</comment>
<dbReference type="EC" id="3.4.24.-" evidence="15"/>
<comment type="caution">
    <text evidence="13">Lacks conserved residue(s) required for the propagation of feature annotation.</text>
</comment>
<dbReference type="OrthoDB" id="291007at2759"/>
<evidence type="ECO:0000256" key="12">
    <source>
        <dbReference type="ARBA" id="ARBA00023180"/>
    </source>
</evidence>
<evidence type="ECO:0000256" key="10">
    <source>
        <dbReference type="ARBA" id="ARBA00023145"/>
    </source>
</evidence>
<dbReference type="FunFam" id="3.40.390.10:FF:000015">
    <property type="entry name" value="Meprin A subunit"/>
    <property type="match status" value="1"/>
</dbReference>
<gene>
    <name evidence="20" type="primary">LOC106177606</name>
</gene>
<dbReference type="KEGG" id="lak:106177606"/>
<dbReference type="InterPro" id="IPR013320">
    <property type="entry name" value="ConA-like_dom_sf"/>
</dbReference>
<evidence type="ECO:0000256" key="1">
    <source>
        <dbReference type="ARBA" id="ARBA00004370"/>
    </source>
</evidence>
<keyword evidence="19" id="KW-1185">Reference proteome</keyword>
<feature type="signal peptide" evidence="15">
    <location>
        <begin position="1"/>
        <end position="19"/>
    </location>
</feature>
<dbReference type="Pfam" id="PF00084">
    <property type="entry name" value="Sushi"/>
    <property type="match status" value="1"/>
</dbReference>
<dbReference type="InterPro" id="IPR001506">
    <property type="entry name" value="Peptidase_M12A"/>
</dbReference>
<dbReference type="InterPro" id="IPR051560">
    <property type="entry name" value="MAM_domain-containing"/>
</dbReference>
<feature type="domain" description="Sushi" evidence="17">
    <location>
        <begin position="260"/>
        <end position="317"/>
    </location>
</feature>
<organism evidence="19 20">
    <name type="scientific">Lingula anatina</name>
    <name type="common">Brachiopod</name>
    <name type="synonym">Lingula unguis</name>
    <dbReference type="NCBI Taxonomy" id="7574"/>
    <lineage>
        <taxon>Eukaryota</taxon>
        <taxon>Metazoa</taxon>
        <taxon>Spiralia</taxon>
        <taxon>Lophotrochozoa</taxon>
        <taxon>Brachiopoda</taxon>
        <taxon>Linguliformea</taxon>
        <taxon>Lingulata</taxon>
        <taxon>Lingulida</taxon>
        <taxon>Linguloidea</taxon>
        <taxon>Lingulidae</taxon>
        <taxon>Lingula</taxon>
    </lineage>
</organism>
<dbReference type="Pfam" id="PF00629">
    <property type="entry name" value="MAM"/>
    <property type="match status" value="3"/>
</dbReference>
<feature type="domain" description="Peptidase M12A" evidence="18">
    <location>
        <begin position="61"/>
        <end position="258"/>
    </location>
</feature>
<feature type="binding site" evidence="14">
    <location>
        <position position="151"/>
    </location>
    <ligand>
        <name>Zn(2+)</name>
        <dbReference type="ChEBI" id="CHEBI:29105"/>
        <note>catalytic</note>
    </ligand>
</feature>
<proteinExistence type="predicted"/>
<dbReference type="InterPro" id="IPR035976">
    <property type="entry name" value="Sushi/SCR/CCP_sf"/>
</dbReference>
<dbReference type="PROSITE" id="PS50060">
    <property type="entry name" value="MAM_2"/>
    <property type="match status" value="3"/>
</dbReference>
<feature type="disulfide bond" evidence="13">
    <location>
        <begin position="288"/>
        <end position="315"/>
    </location>
</feature>
<keyword evidence="8 14" id="KW-0482">Metalloprotease</keyword>
<dbReference type="PRINTS" id="PR00480">
    <property type="entry name" value="ASTACIN"/>
</dbReference>
<dbReference type="RefSeq" id="XP_013415892.1">
    <property type="nucleotide sequence ID" value="XM_013560438.2"/>
</dbReference>
<dbReference type="SMART" id="SM00137">
    <property type="entry name" value="MAM"/>
    <property type="match status" value="3"/>
</dbReference>
<keyword evidence="6 14" id="KW-0378">Hydrolase</keyword>
<evidence type="ECO:0000313" key="20">
    <source>
        <dbReference type="RefSeq" id="XP_013415892.1"/>
    </source>
</evidence>
<dbReference type="InterPro" id="IPR006026">
    <property type="entry name" value="Peptidase_Metallo"/>
</dbReference>
<dbReference type="PRINTS" id="PR00020">
    <property type="entry name" value="MAMDOMAIN"/>
</dbReference>
<keyword evidence="7 14" id="KW-0862">Zinc</keyword>
<comment type="subcellular location">
    <subcellularLocation>
        <location evidence="1">Membrane</location>
    </subcellularLocation>
</comment>
<dbReference type="CDD" id="cd00033">
    <property type="entry name" value="CCP"/>
    <property type="match status" value="1"/>
</dbReference>
<feature type="active site" evidence="14">
    <location>
        <position position="152"/>
    </location>
</feature>
<dbReference type="PANTHER" id="PTHR23282:SF142">
    <property type="entry name" value="MAM DOMAIN-CONTAINING PROTEIN"/>
    <property type="match status" value="1"/>
</dbReference>
<dbReference type="GO" id="GO:0006508">
    <property type="term" value="P:proteolysis"/>
    <property type="evidence" value="ECO:0007669"/>
    <property type="project" value="UniProtKB-KW"/>
</dbReference>
<evidence type="ECO:0000256" key="4">
    <source>
        <dbReference type="ARBA" id="ARBA00022729"/>
    </source>
</evidence>
<dbReference type="CDD" id="cd06263">
    <property type="entry name" value="MAM"/>
    <property type="match status" value="3"/>
</dbReference>
<evidence type="ECO:0000256" key="7">
    <source>
        <dbReference type="ARBA" id="ARBA00022833"/>
    </source>
</evidence>
<feature type="domain" description="MAM" evidence="16">
    <location>
        <begin position="323"/>
        <end position="485"/>
    </location>
</feature>
<evidence type="ECO:0000259" key="16">
    <source>
        <dbReference type="PROSITE" id="PS50060"/>
    </source>
</evidence>
<feature type="binding site" evidence="14">
    <location>
        <position position="155"/>
    </location>
    <ligand>
        <name>Zn(2+)</name>
        <dbReference type="ChEBI" id="CHEBI:29105"/>
        <note>catalytic</note>
    </ligand>
</feature>
<dbReference type="InParanoid" id="A0A1S3K024"/>
<evidence type="ECO:0000256" key="11">
    <source>
        <dbReference type="ARBA" id="ARBA00023157"/>
    </source>
</evidence>
<dbReference type="GO" id="GO:0004222">
    <property type="term" value="F:metalloendopeptidase activity"/>
    <property type="evidence" value="ECO:0007669"/>
    <property type="project" value="UniProtKB-UniRule"/>
</dbReference>
<name>A0A1S3K024_LINAN</name>
<evidence type="ECO:0000256" key="13">
    <source>
        <dbReference type="PROSITE-ProRule" id="PRU00302"/>
    </source>
</evidence>
<dbReference type="GO" id="GO:0008270">
    <property type="term" value="F:zinc ion binding"/>
    <property type="evidence" value="ECO:0007669"/>
    <property type="project" value="UniProtKB-UniRule"/>
</dbReference>
<keyword evidence="4 15" id="KW-0732">Signal</keyword>
<dbReference type="Pfam" id="PF01400">
    <property type="entry name" value="Astacin"/>
    <property type="match status" value="1"/>
</dbReference>
<keyword evidence="10" id="KW-0865">Zymogen</keyword>
<dbReference type="InterPro" id="IPR034035">
    <property type="entry name" value="Astacin-like_dom"/>
</dbReference>
<dbReference type="SUPFAM" id="SSF57535">
    <property type="entry name" value="Complement control module/SCR domain"/>
    <property type="match status" value="1"/>
</dbReference>
<evidence type="ECO:0000256" key="9">
    <source>
        <dbReference type="ARBA" id="ARBA00023136"/>
    </source>
</evidence>
<evidence type="ECO:0000256" key="14">
    <source>
        <dbReference type="PROSITE-ProRule" id="PRU01211"/>
    </source>
</evidence>
<dbReference type="Gene3D" id="3.40.390.10">
    <property type="entry name" value="Collagenase (Catalytic Domain)"/>
    <property type="match status" value="1"/>
</dbReference>
<dbReference type="InterPro" id="IPR000998">
    <property type="entry name" value="MAM_dom"/>
</dbReference>
<accession>A0A1S3K024</accession>
<protein>
    <recommendedName>
        <fullName evidence="15">Metalloendopeptidase</fullName>
        <ecNumber evidence="15">3.4.24.-</ecNumber>
    </recommendedName>
</protein>
<dbReference type="SUPFAM" id="SSF49899">
    <property type="entry name" value="Concanavalin A-like lectins/glucanases"/>
    <property type="match status" value="3"/>
</dbReference>
<feature type="domain" description="MAM" evidence="16">
    <location>
        <begin position="690"/>
        <end position="849"/>
    </location>
</feature>